<dbReference type="PANTHER" id="PTHR38471:SF2">
    <property type="entry name" value="FOUR HELIX BUNDLE PROTEIN"/>
    <property type="match status" value="1"/>
</dbReference>
<name>A0A075HUA4_9ARCH</name>
<protein>
    <recommendedName>
        <fullName evidence="2">Four helix bundle protein</fullName>
    </recommendedName>
</protein>
<dbReference type="Gene3D" id="1.20.1440.60">
    <property type="entry name" value="23S rRNA-intervening sequence"/>
    <property type="match status" value="1"/>
</dbReference>
<dbReference type="InterPro" id="IPR036583">
    <property type="entry name" value="23S_rRNA_IVS_sf"/>
</dbReference>
<accession>A0A075HUA4</accession>
<evidence type="ECO:0000313" key="1">
    <source>
        <dbReference type="EMBL" id="AIF19916.1"/>
    </source>
</evidence>
<dbReference type="InterPro" id="IPR012657">
    <property type="entry name" value="23S_rRNA-intervening_sequence"/>
</dbReference>
<dbReference type="AlphaFoldDB" id="A0A075HUA4"/>
<reference evidence="1" key="1">
    <citation type="journal article" date="2014" name="Genome Biol. Evol.">
        <title>Pangenome evidence for extensive interdomain horizontal transfer affecting lineage core and shell genes in uncultured planktonic thaumarchaeota and euryarchaeota.</title>
        <authorList>
            <person name="Deschamps P."/>
            <person name="Zivanovic Y."/>
            <person name="Moreira D."/>
            <person name="Rodriguez-Valera F."/>
            <person name="Lopez-Garcia P."/>
        </authorList>
    </citation>
    <scope>NUCLEOTIDE SEQUENCE</scope>
</reference>
<dbReference type="PANTHER" id="PTHR38471">
    <property type="entry name" value="FOUR HELIX BUNDLE PROTEIN"/>
    <property type="match status" value="1"/>
</dbReference>
<proteinExistence type="predicted"/>
<organism evidence="1">
    <name type="scientific">uncultured marine thaumarchaeote KM3_87_H02</name>
    <dbReference type="NCBI Taxonomy" id="1456331"/>
    <lineage>
        <taxon>Archaea</taxon>
        <taxon>Nitrososphaerota</taxon>
        <taxon>environmental samples</taxon>
    </lineage>
</organism>
<dbReference type="Pfam" id="PF05635">
    <property type="entry name" value="23S_rRNA_IVP"/>
    <property type="match status" value="1"/>
</dbReference>
<dbReference type="EMBL" id="KF901150">
    <property type="protein sequence ID" value="AIF19916.1"/>
    <property type="molecule type" value="Genomic_DNA"/>
</dbReference>
<dbReference type="SUPFAM" id="SSF158446">
    <property type="entry name" value="IVS-encoded protein-like"/>
    <property type="match status" value="1"/>
</dbReference>
<evidence type="ECO:0008006" key="2">
    <source>
        <dbReference type="Google" id="ProtNLM"/>
    </source>
</evidence>
<dbReference type="NCBIfam" id="TIGR02436">
    <property type="entry name" value="four helix bundle protein"/>
    <property type="match status" value="1"/>
</dbReference>
<sequence>MISEEKLQTHEDLSVYKKSLNLVESVYKITLNYPSDEKFGLISQMRRSAVSVPSNIHPVKSL</sequence>